<evidence type="ECO:0000256" key="6">
    <source>
        <dbReference type="ARBA" id="ARBA00022630"/>
    </source>
</evidence>
<comment type="cofactor">
    <cofactor evidence="14">
        <name>Mg(2+)</name>
        <dbReference type="ChEBI" id="CHEBI:18420"/>
    </cofactor>
    <text evidence="14">Binds 1 Mg(2+) ion per subunit.</text>
</comment>
<dbReference type="InterPro" id="IPR029061">
    <property type="entry name" value="THDP-binding"/>
</dbReference>
<evidence type="ECO:0000256" key="10">
    <source>
        <dbReference type="ARBA" id="ARBA00022842"/>
    </source>
</evidence>
<keyword evidence="8 14" id="KW-0479">Metal-binding</keyword>
<organism evidence="18 19">
    <name type="scientific">Thermoanaerobacter kivui</name>
    <name type="common">Acetogenium kivui</name>
    <dbReference type="NCBI Taxonomy" id="2325"/>
    <lineage>
        <taxon>Bacteria</taxon>
        <taxon>Bacillati</taxon>
        <taxon>Bacillota</taxon>
        <taxon>Clostridia</taxon>
        <taxon>Thermoanaerobacterales</taxon>
        <taxon>Thermoanaerobacteraceae</taxon>
        <taxon>Thermoanaerobacter</taxon>
    </lineage>
</organism>
<dbReference type="SUPFAM" id="SSF52518">
    <property type="entry name" value="Thiamin diphosphate-binding fold (THDP-binding)"/>
    <property type="match status" value="2"/>
</dbReference>
<dbReference type="Gene3D" id="3.40.50.1220">
    <property type="entry name" value="TPP-binding domain"/>
    <property type="match status" value="1"/>
</dbReference>
<dbReference type="eggNOG" id="COG0028">
    <property type="taxonomic scope" value="Bacteria"/>
</dbReference>
<keyword evidence="5 14" id="KW-0028">Amino-acid biosynthesis</keyword>
<evidence type="ECO:0000256" key="1">
    <source>
        <dbReference type="ARBA" id="ARBA00004974"/>
    </source>
</evidence>
<evidence type="ECO:0000259" key="16">
    <source>
        <dbReference type="Pfam" id="PF02775"/>
    </source>
</evidence>
<comment type="pathway">
    <text evidence="2 14">Amino-acid biosynthesis; L-valine biosynthesis; L-valine from pyruvate: step 1/4.</text>
</comment>
<keyword evidence="11 14" id="KW-0786">Thiamine pyrophosphate</keyword>
<comment type="similarity">
    <text evidence="3 14">Belongs to the TPP enzyme family.</text>
</comment>
<dbReference type="FunFam" id="3.40.50.970:FF:000007">
    <property type="entry name" value="Acetolactate synthase"/>
    <property type="match status" value="1"/>
</dbReference>
<dbReference type="Pfam" id="PF02776">
    <property type="entry name" value="TPP_enzyme_N"/>
    <property type="match status" value="1"/>
</dbReference>
<keyword evidence="9" id="KW-0274">FAD</keyword>
<comment type="pathway">
    <text evidence="1 14">Amino-acid biosynthesis; L-isoleucine biosynthesis; L-isoleucine from 2-oxobutanoate: step 1/4.</text>
</comment>
<reference evidence="19" key="1">
    <citation type="journal article" date="2015" name="Genome Announc.">
        <title>Whole-Genome Sequences of 80 Environmental and Clinical Isolates of Burkholderia pseudomallei.</title>
        <authorList>
            <person name="Johnson S.L."/>
            <person name="Baker A.L."/>
            <person name="Chain P.S."/>
            <person name="Currie B.J."/>
            <person name="Daligault H.E."/>
            <person name="Davenport K.W."/>
            <person name="Davis C.B."/>
            <person name="Inglis T.J."/>
            <person name="Kaestli M."/>
            <person name="Koren S."/>
            <person name="Mayo M."/>
            <person name="Merritt A.J."/>
            <person name="Price E.P."/>
            <person name="Sarovich D.S."/>
            <person name="Warner J."/>
            <person name="Rosovitz M.J."/>
        </authorList>
    </citation>
    <scope>NUCLEOTIDE SEQUENCE [LARGE SCALE GENOMIC DNA]</scope>
    <source>
        <strain evidence="19">DSM 2030</strain>
    </source>
</reference>
<evidence type="ECO:0000256" key="12">
    <source>
        <dbReference type="ARBA" id="ARBA00023304"/>
    </source>
</evidence>
<proteinExistence type="inferred from homology"/>
<dbReference type="OrthoDB" id="4494979at2"/>
<dbReference type="UniPathway" id="UPA00049">
    <property type="reaction ID" value="UER00059"/>
</dbReference>
<evidence type="ECO:0000256" key="3">
    <source>
        <dbReference type="ARBA" id="ARBA00007812"/>
    </source>
</evidence>
<dbReference type="InterPro" id="IPR039368">
    <property type="entry name" value="AHAS_TPP"/>
</dbReference>
<dbReference type="FunFam" id="3.40.50.970:FF:000016">
    <property type="entry name" value="Acetolactate synthase"/>
    <property type="match status" value="1"/>
</dbReference>
<dbReference type="PANTHER" id="PTHR18968">
    <property type="entry name" value="THIAMINE PYROPHOSPHATE ENZYMES"/>
    <property type="match status" value="1"/>
</dbReference>
<keyword evidence="6" id="KW-0285">Flavoprotein</keyword>
<name>A0A097AN42_THEKI</name>
<dbReference type="PANTHER" id="PTHR18968:SF13">
    <property type="entry name" value="ACETOLACTATE SYNTHASE CATALYTIC SUBUNIT, MITOCHONDRIAL"/>
    <property type="match status" value="1"/>
</dbReference>
<dbReference type="InterPro" id="IPR011766">
    <property type="entry name" value="TPP_enzyme_TPP-bd"/>
</dbReference>
<dbReference type="RefSeq" id="WP_049684255.1">
    <property type="nucleotide sequence ID" value="NZ_CP009170.1"/>
</dbReference>
<dbReference type="PROSITE" id="PS00187">
    <property type="entry name" value="TPP_ENZYMES"/>
    <property type="match status" value="1"/>
</dbReference>
<dbReference type="Pfam" id="PF00205">
    <property type="entry name" value="TPP_enzyme_M"/>
    <property type="match status" value="1"/>
</dbReference>
<dbReference type="EMBL" id="CP009170">
    <property type="protein sequence ID" value="AIS51239.1"/>
    <property type="molecule type" value="Genomic_DNA"/>
</dbReference>
<dbReference type="Proteomes" id="UP000029669">
    <property type="component" value="Chromosome"/>
</dbReference>
<keyword evidence="12 14" id="KW-0100">Branched-chain amino acid biosynthesis</keyword>
<dbReference type="Gene3D" id="3.40.50.970">
    <property type="match status" value="2"/>
</dbReference>
<comment type="cofactor">
    <cofactor evidence="14">
        <name>thiamine diphosphate</name>
        <dbReference type="ChEBI" id="CHEBI:58937"/>
    </cofactor>
    <text evidence="14">Binds 1 thiamine pyrophosphate per subunit.</text>
</comment>
<accession>A0A097AN42</accession>
<dbReference type="GO" id="GO:0009097">
    <property type="term" value="P:isoleucine biosynthetic process"/>
    <property type="evidence" value="ECO:0007669"/>
    <property type="project" value="UniProtKB-UniPathway"/>
</dbReference>
<evidence type="ECO:0000256" key="13">
    <source>
        <dbReference type="ARBA" id="ARBA00048670"/>
    </source>
</evidence>
<dbReference type="GO" id="GO:0005948">
    <property type="term" value="C:acetolactate synthase complex"/>
    <property type="evidence" value="ECO:0007669"/>
    <property type="project" value="TreeGrafter"/>
</dbReference>
<evidence type="ECO:0000256" key="14">
    <source>
        <dbReference type="RuleBase" id="RU003591"/>
    </source>
</evidence>
<evidence type="ECO:0000259" key="15">
    <source>
        <dbReference type="Pfam" id="PF00205"/>
    </source>
</evidence>
<sequence>MKLKGAQVVIEVLKEMGVDTIFGIPGGAVIPIYDALYDSDIRHILATHEQMAAHMADGYARVTGRVGVCFATSGPGSTNLVTGIANAYMDSVPVVAITGQVPTNLIGKDAFQEVDITGITMPITKHNFIVKSPDKLADTIRQAFAIAKSGRPGPVLVDIPKDIQNADIEYVKGIGDSIDIKNDINGVVSQKELDKAIELILQSKKPVIFAGGGVIWGEASEELIEFAEKTNIPVATSLMGLGCFPEDHPLSLGLIGMHGSRFANLAVYKSDLVIAIGTRFSDRVAGKAGGLAPNAKIIHIDIDPAELGKNIEVDVAVIGKVKEALKLLTDKLPFIERKEWLEEISFLREKHGLKYKNDEVLRPQWIVEKIQQLSNDDLIIATEVGQNQMWAAQYYKFKQPRTFVTSGGLGTMGFGLPAAIGAQVGKPDKRVVNIAGDGSLRMNIHALETAAVYNIPVITVLLNNQTLGMVRQWQNLLYDKRFSQTDLNANLNFAKLANDFGVEGIRVTTKEEFEKAFRKAYSENRPFMIECIIDKDEMVLPFIPAGGTVENTIG</sequence>
<dbReference type="CDD" id="cd02015">
    <property type="entry name" value="TPP_AHAS"/>
    <property type="match status" value="1"/>
</dbReference>
<evidence type="ECO:0000256" key="8">
    <source>
        <dbReference type="ARBA" id="ARBA00022723"/>
    </source>
</evidence>
<evidence type="ECO:0000256" key="4">
    <source>
        <dbReference type="ARBA" id="ARBA00013145"/>
    </source>
</evidence>
<feature type="domain" description="Thiamine pyrophosphate enzyme N-terminal TPP-binding" evidence="17">
    <location>
        <begin position="4"/>
        <end position="117"/>
    </location>
</feature>
<dbReference type="STRING" id="2325.TKV_c00200"/>
<evidence type="ECO:0000256" key="5">
    <source>
        <dbReference type="ARBA" id="ARBA00022605"/>
    </source>
</evidence>
<dbReference type="HOGENOM" id="CLU_013748_1_3_9"/>
<evidence type="ECO:0000256" key="11">
    <source>
        <dbReference type="ARBA" id="ARBA00023052"/>
    </source>
</evidence>
<comment type="catalytic activity">
    <reaction evidence="13 14">
        <text>2 pyruvate + H(+) = (2S)-2-acetolactate + CO2</text>
        <dbReference type="Rhea" id="RHEA:25249"/>
        <dbReference type="ChEBI" id="CHEBI:15361"/>
        <dbReference type="ChEBI" id="CHEBI:15378"/>
        <dbReference type="ChEBI" id="CHEBI:16526"/>
        <dbReference type="ChEBI" id="CHEBI:58476"/>
        <dbReference type="EC" id="2.2.1.6"/>
    </reaction>
</comment>
<evidence type="ECO:0000313" key="19">
    <source>
        <dbReference type="Proteomes" id="UP000029669"/>
    </source>
</evidence>
<keyword evidence="19" id="KW-1185">Reference proteome</keyword>
<dbReference type="InterPro" id="IPR045229">
    <property type="entry name" value="TPP_enz"/>
</dbReference>
<evidence type="ECO:0000256" key="7">
    <source>
        <dbReference type="ARBA" id="ARBA00022679"/>
    </source>
</evidence>
<evidence type="ECO:0000256" key="2">
    <source>
        <dbReference type="ARBA" id="ARBA00005025"/>
    </source>
</evidence>
<dbReference type="InterPro" id="IPR012001">
    <property type="entry name" value="Thiamin_PyroP_enz_TPP-bd_dom"/>
</dbReference>
<evidence type="ECO:0000256" key="9">
    <source>
        <dbReference type="ARBA" id="ARBA00022827"/>
    </source>
</evidence>
<dbReference type="NCBIfam" id="TIGR00118">
    <property type="entry name" value="acolac_lg"/>
    <property type="match status" value="1"/>
</dbReference>
<feature type="domain" description="Thiamine pyrophosphate enzyme TPP-binding" evidence="16">
    <location>
        <begin position="384"/>
        <end position="531"/>
    </location>
</feature>
<feature type="domain" description="Thiamine pyrophosphate enzyme central" evidence="15">
    <location>
        <begin position="193"/>
        <end position="327"/>
    </location>
</feature>
<dbReference type="InterPro" id="IPR012000">
    <property type="entry name" value="Thiamin_PyroP_enz_cen_dom"/>
</dbReference>
<dbReference type="InterPro" id="IPR012846">
    <property type="entry name" value="Acetolactate_synth_lsu"/>
</dbReference>
<keyword evidence="7 14" id="KW-0808">Transferase</keyword>
<evidence type="ECO:0000259" key="17">
    <source>
        <dbReference type="Pfam" id="PF02776"/>
    </source>
</evidence>
<dbReference type="EC" id="2.2.1.6" evidence="4 14"/>
<dbReference type="GO" id="GO:0009099">
    <property type="term" value="P:L-valine biosynthetic process"/>
    <property type="evidence" value="ECO:0007669"/>
    <property type="project" value="UniProtKB-UniPathway"/>
</dbReference>
<dbReference type="InterPro" id="IPR029035">
    <property type="entry name" value="DHS-like_NAD/FAD-binding_dom"/>
</dbReference>
<dbReference type="FunFam" id="3.40.50.1220:FF:000008">
    <property type="entry name" value="Acetolactate synthase"/>
    <property type="match status" value="1"/>
</dbReference>
<dbReference type="GO" id="GO:0050660">
    <property type="term" value="F:flavin adenine dinucleotide binding"/>
    <property type="evidence" value="ECO:0007669"/>
    <property type="project" value="InterPro"/>
</dbReference>
<dbReference type="UniPathway" id="UPA00047">
    <property type="reaction ID" value="UER00055"/>
</dbReference>
<evidence type="ECO:0000313" key="18">
    <source>
        <dbReference type="EMBL" id="AIS51239.1"/>
    </source>
</evidence>
<dbReference type="InterPro" id="IPR000399">
    <property type="entry name" value="TPP-bd_CS"/>
</dbReference>
<keyword evidence="10 14" id="KW-0460">Magnesium</keyword>
<protein>
    <recommendedName>
        <fullName evidence="4 14">Acetolactate synthase</fullName>
        <ecNumber evidence="4 14">2.2.1.6</ecNumber>
    </recommendedName>
</protein>
<dbReference type="SUPFAM" id="SSF52467">
    <property type="entry name" value="DHS-like NAD/FAD-binding domain"/>
    <property type="match status" value="1"/>
</dbReference>
<dbReference type="GO" id="GO:0030976">
    <property type="term" value="F:thiamine pyrophosphate binding"/>
    <property type="evidence" value="ECO:0007669"/>
    <property type="project" value="UniProtKB-UniRule"/>
</dbReference>
<gene>
    <name evidence="18" type="primary">ilvB</name>
    <name evidence="18" type="ORF">TKV_c00200</name>
</gene>
<dbReference type="GO" id="GO:0000287">
    <property type="term" value="F:magnesium ion binding"/>
    <property type="evidence" value="ECO:0007669"/>
    <property type="project" value="UniProtKB-UniRule"/>
</dbReference>
<dbReference type="CDD" id="cd07035">
    <property type="entry name" value="TPP_PYR_POX_like"/>
    <property type="match status" value="1"/>
</dbReference>
<dbReference type="GO" id="GO:0003984">
    <property type="term" value="F:acetolactate synthase activity"/>
    <property type="evidence" value="ECO:0007669"/>
    <property type="project" value="UniProtKB-EC"/>
</dbReference>
<dbReference type="KEGG" id="tki:TKV_c00200"/>
<dbReference type="AlphaFoldDB" id="A0A097AN42"/>
<dbReference type="Pfam" id="PF02775">
    <property type="entry name" value="TPP_enzyme_C"/>
    <property type="match status" value="1"/>
</dbReference>